<evidence type="ECO:0000313" key="4">
    <source>
        <dbReference type="Proteomes" id="UP000256690"/>
    </source>
</evidence>
<gene>
    <name evidence="3" type="ORF">DSM5745_04598</name>
</gene>
<dbReference type="SMART" id="SM00225">
    <property type="entry name" value="BTB"/>
    <property type="match status" value="1"/>
</dbReference>
<feature type="region of interest" description="Disordered" evidence="1">
    <location>
        <begin position="219"/>
        <end position="264"/>
    </location>
</feature>
<evidence type="ECO:0000313" key="3">
    <source>
        <dbReference type="EMBL" id="RDW81041.1"/>
    </source>
</evidence>
<dbReference type="PANTHER" id="PTHR47843:SF3">
    <property type="entry name" value="BTB DOMAIN-CONTAINING PROTEIN"/>
    <property type="match status" value="1"/>
</dbReference>
<dbReference type="GeneID" id="38114968"/>
<comment type="caution">
    <text evidence="3">The sequence shown here is derived from an EMBL/GenBank/DDBJ whole genome shotgun (WGS) entry which is preliminary data.</text>
</comment>
<feature type="domain" description="BTB" evidence="2">
    <location>
        <begin position="16"/>
        <end position="83"/>
    </location>
</feature>
<organism evidence="3 4">
    <name type="scientific">Aspergillus mulundensis</name>
    <dbReference type="NCBI Taxonomy" id="1810919"/>
    <lineage>
        <taxon>Eukaryota</taxon>
        <taxon>Fungi</taxon>
        <taxon>Dikarya</taxon>
        <taxon>Ascomycota</taxon>
        <taxon>Pezizomycotina</taxon>
        <taxon>Eurotiomycetes</taxon>
        <taxon>Eurotiomycetidae</taxon>
        <taxon>Eurotiales</taxon>
        <taxon>Aspergillaceae</taxon>
        <taxon>Aspergillus</taxon>
        <taxon>Aspergillus subgen. Nidulantes</taxon>
    </lineage>
</organism>
<name>A0A3D8S4K6_9EURO</name>
<dbReference type="InterPro" id="IPR011333">
    <property type="entry name" value="SKP1/BTB/POZ_sf"/>
</dbReference>
<evidence type="ECO:0000256" key="1">
    <source>
        <dbReference type="SAM" id="MobiDB-lite"/>
    </source>
</evidence>
<sequence>MALNYLDRRTLSGGIVNLTVGHSETPFDVHIELLCDRSPYFDKLLENRYTESPNGELVFSNDDPDVFADFVSWVYCGNISTGLKSSRRLHFFQLWTLAERFQVAELQELALVRIKEILAAHPELLISRTQIEHAYGQSRPGSALRLLAVDTWAARASKSDVQIGLKRHFLSSARFFEDLMVARPDIRDLSASEFGESKSPQMLEFQQRPPSTAQFFSSLPDAPLPGQKPQLASASQRAARKFKTPHARLCPDSSQDKFSMGSVSREIVAVEDEDDEL</sequence>
<dbReference type="AlphaFoldDB" id="A0A3D8S4K6"/>
<dbReference type="InterPro" id="IPR000210">
    <property type="entry name" value="BTB/POZ_dom"/>
</dbReference>
<dbReference type="EMBL" id="PVWQ01000005">
    <property type="protein sequence ID" value="RDW81041.1"/>
    <property type="molecule type" value="Genomic_DNA"/>
</dbReference>
<protein>
    <recommendedName>
        <fullName evidence="2">BTB domain-containing protein</fullName>
    </recommendedName>
</protein>
<dbReference type="PANTHER" id="PTHR47843">
    <property type="entry name" value="BTB DOMAIN-CONTAINING PROTEIN-RELATED"/>
    <property type="match status" value="1"/>
</dbReference>
<dbReference type="STRING" id="1810919.A0A3D8S4K6"/>
<accession>A0A3D8S4K6</accession>
<reference evidence="3 4" key="1">
    <citation type="journal article" date="2018" name="IMA Fungus">
        <title>IMA Genome-F 9: Draft genome sequence of Annulohypoxylon stygium, Aspergillus mulundensis, Berkeleyomyces basicola (syn. Thielaviopsis basicola), Ceratocystis smalleyi, two Cercospora beticola strains, Coleophoma cylindrospora, Fusarium fracticaudum, Phialophora cf. hyalina, and Morchella septimelata.</title>
        <authorList>
            <person name="Wingfield B.D."/>
            <person name="Bills G.F."/>
            <person name="Dong Y."/>
            <person name="Huang W."/>
            <person name="Nel W.J."/>
            <person name="Swalarsk-Parry B.S."/>
            <person name="Vaghefi N."/>
            <person name="Wilken P.M."/>
            <person name="An Z."/>
            <person name="de Beer Z.W."/>
            <person name="De Vos L."/>
            <person name="Chen L."/>
            <person name="Duong T.A."/>
            <person name="Gao Y."/>
            <person name="Hammerbacher A."/>
            <person name="Kikkert J.R."/>
            <person name="Li Y."/>
            <person name="Li H."/>
            <person name="Li K."/>
            <person name="Li Q."/>
            <person name="Liu X."/>
            <person name="Ma X."/>
            <person name="Naidoo K."/>
            <person name="Pethybridge S.J."/>
            <person name="Sun J."/>
            <person name="Steenkamp E.T."/>
            <person name="van der Nest M.A."/>
            <person name="van Wyk S."/>
            <person name="Wingfield M.J."/>
            <person name="Xiong C."/>
            <person name="Yue Q."/>
            <person name="Zhang X."/>
        </authorList>
    </citation>
    <scope>NUCLEOTIDE SEQUENCE [LARGE SCALE GENOMIC DNA]</scope>
    <source>
        <strain evidence="3 4">DSM 5745</strain>
    </source>
</reference>
<dbReference type="Gene3D" id="3.30.710.10">
    <property type="entry name" value="Potassium Channel Kv1.1, Chain A"/>
    <property type="match status" value="1"/>
</dbReference>
<keyword evidence="4" id="KW-1185">Reference proteome</keyword>
<dbReference type="Proteomes" id="UP000256690">
    <property type="component" value="Unassembled WGS sequence"/>
</dbReference>
<proteinExistence type="predicted"/>
<dbReference type="SUPFAM" id="SSF54695">
    <property type="entry name" value="POZ domain"/>
    <property type="match status" value="1"/>
</dbReference>
<dbReference type="Pfam" id="PF00651">
    <property type="entry name" value="BTB"/>
    <property type="match status" value="1"/>
</dbReference>
<evidence type="ECO:0000259" key="2">
    <source>
        <dbReference type="PROSITE" id="PS50097"/>
    </source>
</evidence>
<dbReference type="PROSITE" id="PS50097">
    <property type="entry name" value="BTB"/>
    <property type="match status" value="1"/>
</dbReference>
<dbReference type="OrthoDB" id="1022638at2759"/>
<dbReference type="RefSeq" id="XP_026604094.1">
    <property type="nucleotide sequence ID" value="XM_026746614.1"/>
</dbReference>